<gene>
    <name evidence="4" type="ORF">F3168_14435</name>
</gene>
<dbReference type="SUPFAM" id="SSF55073">
    <property type="entry name" value="Nucleotide cyclase"/>
    <property type="match status" value="1"/>
</dbReference>
<dbReference type="PROSITE" id="PS50883">
    <property type="entry name" value="EAL"/>
    <property type="match status" value="1"/>
</dbReference>
<protein>
    <submittedName>
        <fullName evidence="4">EAL domain-containing protein</fullName>
    </submittedName>
</protein>
<evidence type="ECO:0000313" key="5">
    <source>
        <dbReference type="Proteomes" id="UP000481327"/>
    </source>
</evidence>
<reference evidence="4 5" key="1">
    <citation type="submission" date="2019-09" db="EMBL/GenBank/DDBJ databases">
        <title>Polymorphobacter sp. isolated from a lake in China.</title>
        <authorList>
            <person name="Liu Z."/>
        </authorList>
    </citation>
    <scope>NUCLEOTIDE SEQUENCE [LARGE SCALE GENOMIC DNA]</scope>
    <source>
        <strain evidence="4 5">D40P</strain>
    </source>
</reference>
<dbReference type="InterPro" id="IPR043128">
    <property type="entry name" value="Rev_trsase/Diguanyl_cyclase"/>
</dbReference>
<dbReference type="OrthoDB" id="9814202at2"/>
<evidence type="ECO:0000256" key="1">
    <source>
        <dbReference type="SAM" id="Phobius"/>
    </source>
</evidence>
<feature type="transmembrane region" description="Helical" evidence="1">
    <location>
        <begin position="127"/>
        <end position="146"/>
    </location>
</feature>
<dbReference type="SUPFAM" id="SSF141868">
    <property type="entry name" value="EAL domain-like"/>
    <property type="match status" value="1"/>
</dbReference>
<dbReference type="CDD" id="cd01949">
    <property type="entry name" value="GGDEF"/>
    <property type="match status" value="1"/>
</dbReference>
<feature type="domain" description="GGDEF" evidence="3">
    <location>
        <begin position="250"/>
        <end position="383"/>
    </location>
</feature>
<dbReference type="PANTHER" id="PTHR44757:SF2">
    <property type="entry name" value="BIOFILM ARCHITECTURE MAINTENANCE PROTEIN MBAA"/>
    <property type="match status" value="1"/>
</dbReference>
<dbReference type="Pfam" id="PF00990">
    <property type="entry name" value="GGDEF"/>
    <property type="match status" value="1"/>
</dbReference>
<dbReference type="NCBIfam" id="TIGR00254">
    <property type="entry name" value="GGDEF"/>
    <property type="match status" value="1"/>
</dbReference>
<keyword evidence="1" id="KW-0812">Transmembrane</keyword>
<keyword evidence="1" id="KW-0472">Membrane</keyword>
<dbReference type="Pfam" id="PF00563">
    <property type="entry name" value="EAL"/>
    <property type="match status" value="1"/>
</dbReference>
<feature type="transmembrane region" description="Helical" evidence="1">
    <location>
        <begin position="94"/>
        <end position="115"/>
    </location>
</feature>
<evidence type="ECO:0000259" key="3">
    <source>
        <dbReference type="PROSITE" id="PS50887"/>
    </source>
</evidence>
<dbReference type="InterPro" id="IPR029787">
    <property type="entry name" value="Nucleotide_cyclase"/>
</dbReference>
<dbReference type="SMART" id="SM00052">
    <property type="entry name" value="EAL"/>
    <property type="match status" value="1"/>
</dbReference>
<organism evidence="4 5">
    <name type="scientific">Sandarakinorhabdus fusca</name>
    <dbReference type="NCBI Taxonomy" id="1439888"/>
    <lineage>
        <taxon>Bacteria</taxon>
        <taxon>Pseudomonadati</taxon>
        <taxon>Pseudomonadota</taxon>
        <taxon>Alphaproteobacteria</taxon>
        <taxon>Sphingomonadales</taxon>
        <taxon>Sphingosinicellaceae</taxon>
        <taxon>Sandarakinorhabdus</taxon>
    </lineage>
</organism>
<keyword evidence="1" id="KW-1133">Transmembrane helix</keyword>
<dbReference type="RefSeq" id="WP_152578925.1">
    <property type="nucleotide sequence ID" value="NZ_JAATJI010000001.1"/>
</dbReference>
<dbReference type="Gene3D" id="3.20.20.450">
    <property type="entry name" value="EAL domain"/>
    <property type="match status" value="1"/>
</dbReference>
<dbReference type="EMBL" id="WIOL01000007">
    <property type="protein sequence ID" value="MQT18448.1"/>
    <property type="molecule type" value="Genomic_DNA"/>
</dbReference>
<dbReference type="Proteomes" id="UP000481327">
    <property type="component" value="Unassembled WGS sequence"/>
</dbReference>
<dbReference type="AlphaFoldDB" id="A0A7C9KZV4"/>
<evidence type="ECO:0000259" key="2">
    <source>
        <dbReference type="PROSITE" id="PS50883"/>
    </source>
</evidence>
<accession>A0A7C9KZV4</accession>
<dbReference type="Gene3D" id="3.30.70.270">
    <property type="match status" value="1"/>
</dbReference>
<feature type="domain" description="EAL" evidence="2">
    <location>
        <begin position="388"/>
        <end position="642"/>
    </location>
</feature>
<sequence>MYRPRLCPNFLKSLSHWKSSDSLIKEQYRALRPQVPTMYLAVLINIILLAFVSSRTVGPDAFIVPIFVAILILCRVIFWWFTRAPDAGPSIAQIRSSMTSTLVTACLVSVGLSIWSEQVLASGGSEPRAYVGLFMALCTICCAACLSSLPLAAYIVVAVGTVPVSISLLLTDDLVLATMGVNMLLVSPLVVGMINRQHKQLRRMVASRSEIAAEQMKASVLAHSDSLTGLANRRAFLDELRVASVSLKRSTLAIAMIDLDGFKLINDTYGHQTGDALLVETAQRLRHLSIGDAVIARLGGDEFAVLLRDIERIDDAQLRLAQLAGVFAQPFRVGDQSFRLKASIGLAHNVTESATTMGLINRADLAMYEAKRRQGATVCLFEPSMEVRTRRRLMIERALANPADSALITLYFQPVIDAATGRISVFEALARWTHPKLGVIPPVEFIPLAEQAGMTTLLTTQLLSMALRTASAWPAHIGLSFNVSAQELASPSIARRILKLVADHGFDPGRLSIEVTETALLSDFAAARTAVCALQEGGVRVLLDDFGAGYASIGYLREMHFDGIKLDGSLITPLMESDTAHDLLVGVLHLCRAIGAPVTAEMVETQAQHDLLCALGVQKLQGYFLSRALPPEEALAACAAGGNALPMPRSSVVLFNKRLPLQLTGNA</sequence>
<dbReference type="PANTHER" id="PTHR44757">
    <property type="entry name" value="DIGUANYLATE CYCLASE DGCP"/>
    <property type="match status" value="1"/>
</dbReference>
<name>A0A7C9KZV4_9SPHN</name>
<dbReference type="SMART" id="SM00267">
    <property type="entry name" value="GGDEF"/>
    <property type="match status" value="1"/>
</dbReference>
<feature type="transmembrane region" description="Helical" evidence="1">
    <location>
        <begin position="62"/>
        <end position="82"/>
    </location>
</feature>
<proteinExistence type="predicted"/>
<dbReference type="PROSITE" id="PS50887">
    <property type="entry name" value="GGDEF"/>
    <property type="match status" value="1"/>
</dbReference>
<dbReference type="InterPro" id="IPR052155">
    <property type="entry name" value="Biofilm_reg_signaling"/>
</dbReference>
<dbReference type="CDD" id="cd01948">
    <property type="entry name" value="EAL"/>
    <property type="match status" value="1"/>
</dbReference>
<dbReference type="InterPro" id="IPR035919">
    <property type="entry name" value="EAL_sf"/>
</dbReference>
<dbReference type="InterPro" id="IPR000160">
    <property type="entry name" value="GGDEF_dom"/>
</dbReference>
<evidence type="ECO:0000313" key="4">
    <source>
        <dbReference type="EMBL" id="MQT18448.1"/>
    </source>
</evidence>
<keyword evidence="5" id="KW-1185">Reference proteome</keyword>
<comment type="caution">
    <text evidence="4">The sequence shown here is derived from an EMBL/GenBank/DDBJ whole genome shotgun (WGS) entry which is preliminary data.</text>
</comment>
<feature type="transmembrane region" description="Helical" evidence="1">
    <location>
        <begin position="37"/>
        <end position="56"/>
    </location>
</feature>
<feature type="transmembrane region" description="Helical" evidence="1">
    <location>
        <begin position="176"/>
        <end position="194"/>
    </location>
</feature>
<dbReference type="InterPro" id="IPR001633">
    <property type="entry name" value="EAL_dom"/>
</dbReference>